<dbReference type="InterPro" id="IPR002656">
    <property type="entry name" value="Acyl_transf_3_dom"/>
</dbReference>
<dbReference type="InterPro" id="IPR050879">
    <property type="entry name" value="Acyltransferase_3"/>
</dbReference>
<feature type="transmembrane region" description="Helical" evidence="1">
    <location>
        <begin position="79"/>
        <end position="96"/>
    </location>
</feature>
<feature type="transmembrane region" description="Helical" evidence="1">
    <location>
        <begin position="195"/>
        <end position="213"/>
    </location>
</feature>
<name>A0A1M5CQD3_9FLAO</name>
<evidence type="ECO:0000259" key="2">
    <source>
        <dbReference type="Pfam" id="PF01757"/>
    </source>
</evidence>
<dbReference type="PANTHER" id="PTHR23028:SF53">
    <property type="entry name" value="ACYL_TRANSF_3 DOMAIN-CONTAINING PROTEIN"/>
    <property type="match status" value="1"/>
</dbReference>
<feature type="transmembrane region" description="Helical" evidence="1">
    <location>
        <begin position="7"/>
        <end position="23"/>
    </location>
</feature>
<feature type="transmembrane region" description="Helical" evidence="1">
    <location>
        <begin position="279"/>
        <end position="299"/>
    </location>
</feature>
<dbReference type="PANTHER" id="PTHR23028">
    <property type="entry name" value="ACETYLTRANSFERASE"/>
    <property type="match status" value="1"/>
</dbReference>
<feature type="transmembrane region" description="Helical" evidence="1">
    <location>
        <begin position="156"/>
        <end position="175"/>
    </location>
</feature>
<reference evidence="3 4" key="1">
    <citation type="submission" date="2016-11" db="EMBL/GenBank/DDBJ databases">
        <authorList>
            <person name="Jaros S."/>
            <person name="Januszkiewicz K."/>
            <person name="Wedrychowicz H."/>
        </authorList>
    </citation>
    <scope>NUCLEOTIDE SEQUENCE [LARGE SCALE GENOMIC DNA]</scope>
    <source>
        <strain evidence="3 4">DSM 25660</strain>
    </source>
</reference>
<sequence length="347" mass="40661">MRIEQLTFTRFIAALLIIIFHFARQVPPFDHPTVAPWVLQMSASVSYFYLLSGFIMVISYGHVRHLNWLNYMQNRVARVYPVYLLGFFAMLLLPLLKWDVNIFRVFFGLTLTQSWVPGYAMTYNFPGWSVSVEFFFYAVFPFLLNYGYHRYRFKTLLIGGLLLFIVSQVVFHYALQSPFYQGDRTPSHDILFYGPYMHLNEFVLGNIAGFYFLAQGKKLQGNYDIWILVLLLALVLAIHFLPFLNFHNGLLAPLFLPLIVLLAANTGKITRWFSHRLPVFFGEISYSMYILQLPVFYYLKPLDLGSPVLTFWVKVILHIGICSVCFIAVEKPMRQWIKNINFKRFSR</sequence>
<dbReference type="GO" id="GO:0016787">
    <property type="term" value="F:hydrolase activity"/>
    <property type="evidence" value="ECO:0007669"/>
    <property type="project" value="UniProtKB-KW"/>
</dbReference>
<feature type="transmembrane region" description="Helical" evidence="1">
    <location>
        <begin position="35"/>
        <end position="58"/>
    </location>
</feature>
<keyword evidence="3" id="KW-0378">Hydrolase</keyword>
<dbReference type="Pfam" id="PF01757">
    <property type="entry name" value="Acyl_transf_3"/>
    <property type="match status" value="1"/>
</dbReference>
<feature type="domain" description="Acyltransferase 3" evidence="2">
    <location>
        <begin position="6"/>
        <end position="324"/>
    </location>
</feature>
<gene>
    <name evidence="3" type="ORF">SAMN05444377_11296</name>
</gene>
<organism evidence="3 4">
    <name type="scientific">Flavobacterium fontis</name>
    <dbReference type="NCBI Taxonomy" id="1124188"/>
    <lineage>
        <taxon>Bacteria</taxon>
        <taxon>Pseudomonadati</taxon>
        <taxon>Bacteroidota</taxon>
        <taxon>Flavobacteriia</taxon>
        <taxon>Flavobacteriales</taxon>
        <taxon>Flavobacteriaceae</taxon>
        <taxon>Flavobacterium</taxon>
    </lineage>
</organism>
<keyword evidence="1" id="KW-0812">Transmembrane</keyword>
<dbReference type="GO" id="GO:0016747">
    <property type="term" value="F:acyltransferase activity, transferring groups other than amino-acyl groups"/>
    <property type="evidence" value="ECO:0007669"/>
    <property type="project" value="InterPro"/>
</dbReference>
<dbReference type="EMBL" id="FQVQ01000012">
    <property type="protein sequence ID" value="SHF56931.1"/>
    <property type="molecule type" value="Genomic_DNA"/>
</dbReference>
<keyword evidence="3" id="KW-0808">Transferase</keyword>
<feature type="transmembrane region" description="Helical" evidence="1">
    <location>
        <begin position="250"/>
        <end position="267"/>
    </location>
</feature>
<proteinExistence type="predicted"/>
<dbReference type="STRING" id="1124188.SAMN05444377_11296"/>
<feature type="transmembrane region" description="Helical" evidence="1">
    <location>
        <begin position="311"/>
        <end position="329"/>
    </location>
</feature>
<feature type="transmembrane region" description="Helical" evidence="1">
    <location>
        <begin position="125"/>
        <end position="144"/>
    </location>
</feature>
<protein>
    <submittedName>
        <fullName evidence="3">Peptidoglycan/LPS O-acetylase OafA/YrhL, contains acyltransferase and SGNH-hydrolase domains</fullName>
    </submittedName>
</protein>
<evidence type="ECO:0000313" key="4">
    <source>
        <dbReference type="Proteomes" id="UP000184147"/>
    </source>
</evidence>
<feature type="transmembrane region" description="Helical" evidence="1">
    <location>
        <begin position="225"/>
        <end position="244"/>
    </location>
</feature>
<keyword evidence="3" id="KW-0012">Acyltransferase</keyword>
<accession>A0A1M5CQD3</accession>
<keyword evidence="1" id="KW-0472">Membrane</keyword>
<dbReference type="Proteomes" id="UP000184147">
    <property type="component" value="Unassembled WGS sequence"/>
</dbReference>
<evidence type="ECO:0000313" key="3">
    <source>
        <dbReference type="EMBL" id="SHF56931.1"/>
    </source>
</evidence>
<dbReference type="GO" id="GO:0000271">
    <property type="term" value="P:polysaccharide biosynthetic process"/>
    <property type="evidence" value="ECO:0007669"/>
    <property type="project" value="TreeGrafter"/>
</dbReference>
<dbReference type="AlphaFoldDB" id="A0A1M5CQD3"/>
<dbReference type="GO" id="GO:0016020">
    <property type="term" value="C:membrane"/>
    <property type="evidence" value="ECO:0007669"/>
    <property type="project" value="TreeGrafter"/>
</dbReference>
<keyword evidence="4" id="KW-1185">Reference proteome</keyword>
<evidence type="ECO:0000256" key="1">
    <source>
        <dbReference type="SAM" id="Phobius"/>
    </source>
</evidence>
<keyword evidence="1" id="KW-1133">Transmembrane helix</keyword>